<evidence type="ECO:0000256" key="8">
    <source>
        <dbReference type="ARBA" id="ARBA00023008"/>
    </source>
</evidence>
<dbReference type="GO" id="GO:0008201">
    <property type="term" value="F:heparin binding"/>
    <property type="evidence" value="ECO:0007669"/>
    <property type="project" value="UniProtKB-KW"/>
</dbReference>
<evidence type="ECO:0000256" key="4">
    <source>
        <dbReference type="ARBA" id="ARBA00022696"/>
    </source>
</evidence>
<keyword evidence="17" id="KW-1185">Reference proteome</keyword>
<dbReference type="OrthoDB" id="9941887at2759"/>
<dbReference type="AlphaFoldDB" id="A0A9Q0XRY3"/>
<keyword evidence="12" id="KW-0280">Fibrinolysis</keyword>
<feature type="signal peptide" evidence="15">
    <location>
        <begin position="1"/>
        <end position="17"/>
    </location>
</feature>
<evidence type="ECO:0000256" key="1">
    <source>
        <dbReference type="ARBA" id="ARBA00004613"/>
    </source>
</evidence>
<comment type="caution">
    <text evidence="16">The sequence shown here is derived from an EMBL/GenBank/DDBJ whole genome shotgun (WGS) entry which is preliminary data.</text>
</comment>
<accession>A0A9Q0XRY3</accession>
<dbReference type="GO" id="GO:0004869">
    <property type="term" value="F:cysteine-type endopeptidase inhibitor activity"/>
    <property type="evidence" value="ECO:0007669"/>
    <property type="project" value="InterPro"/>
</dbReference>
<dbReference type="GO" id="GO:0051918">
    <property type="term" value="P:negative regulation of fibrinolysis"/>
    <property type="evidence" value="ECO:0007669"/>
    <property type="project" value="TreeGrafter"/>
</dbReference>
<evidence type="ECO:0000256" key="6">
    <source>
        <dbReference type="ARBA" id="ARBA00022737"/>
    </source>
</evidence>
<keyword evidence="8" id="KW-0186">Copper</keyword>
<evidence type="ECO:0000256" key="3">
    <source>
        <dbReference type="ARBA" id="ARBA00022674"/>
    </source>
</evidence>
<dbReference type="InterPro" id="IPR046350">
    <property type="entry name" value="Cystatin_sf"/>
</dbReference>
<keyword evidence="6" id="KW-0677">Repeat</keyword>
<evidence type="ECO:0000256" key="14">
    <source>
        <dbReference type="ARBA" id="ARBA00041330"/>
    </source>
</evidence>
<evidence type="ECO:0000313" key="16">
    <source>
        <dbReference type="EMBL" id="KAJ7324722.1"/>
    </source>
</evidence>
<evidence type="ECO:0000256" key="11">
    <source>
        <dbReference type="ARBA" id="ARBA00023180"/>
    </source>
</evidence>
<dbReference type="GO" id="GO:0008270">
    <property type="term" value="F:zinc ion binding"/>
    <property type="evidence" value="ECO:0007669"/>
    <property type="project" value="TreeGrafter"/>
</dbReference>
<reference evidence="16" key="1">
    <citation type="journal article" date="2023" name="DNA Res.">
        <title>Chromosome-level genome assembly of Phrynocephalus forsythii using third-generation DNA sequencing and Hi-C analysis.</title>
        <authorList>
            <person name="Qi Y."/>
            <person name="Zhao W."/>
            <person name="Zhao Y."/>
            <person name="Niu C."/>
            <person name="Cao S."/>
            <person name="Zhang Y."/>
        </authorList>
    </citation>
    <scope>NUCLEOTIDE SEQUENCE</scope>
    <source>
        <tissue evidence="16">Muscle</tissue>
    </source>
</reference>
<evidence type="ECO:0000256" key="10">
    <source>
        <dbReference type="ARBA" id="ARBA00023157"/>
    </source>
</evidence>
<name>A0A9Q0XRY3_9SAUR</name>
<evidence type="ECO:0000256" key="13">
    <source>
        <dbReference type="ARBA" id="ARBA00039613"/>
    </source>
</evidence>
<keyword evidence="3" id="KW-0358">Heparin-binding</keyword>
<gene>
    <name evidence="16" type="ORF">JRQ81_017742</name>
</gene>
<dbReference type="Proteomes" id="UP001142489">
    <property type="component" value="Unassembled WGS sequence"/>
</dbReference>
<keyword evidence="2" id="KW-0964">Secreted</keyword>
<dbReference type="GO" id="GO:0007596">
    <property type="term" value="P:blood coagulation"/>
    <property type="evidence" value="ECO:0007669"/>
    <property type="project" value="UniProtKB-KW"/>
</dbReference>
<evidence type="ECO:0000256" key="12">
    <source>
        <dbReference type="ARBA" id="ARBA00023281"/>
    </source>
</evidence>
<dbReference type="GO" id="GO:0042730">
    <property type="term" value="P:fibrinolysis"/>
    <property type="evidence" value="ECO:0007669"/>
    <property type="project" value="UniProtKB-KW"/>
</dbReference>
<feature type="chain" id="PRO_5040162415" description="Histidine-rich glycoprotein" evidence="15">
    <location>
        <begin position="18"/>
        <end position="361"/>
    </location>
</feature>
<evidence type="ECO:0000256" key="15">
    <source>
        <dbReference type="SAM" id="SignalP"/>
    </source>
</evidence>
<keyword evidence="7" id="KW-0862">Zinc</keyword>
<comment type="subcellular location">
    <subcellularLocation>
        <location evidence="1">Secreted</location>
    </subcellularLocation>
</comment>
<evidence type="ECO:0000256" key="7">
    <source>
        <dbReference type="ARBA" id="ARBA00022833"/>
    </source>
</evidence>
<evidence type="ECO:0000256" key="5">
    <source>
        <dbReference type="ARBA" id="ARBA00022729"/>
    </source>
</evidence>
<keyword evidence="10" id="KW-1015">Disulfide bond</keyword>
<organism evidence="16 17">
    <name type="scientific">Phrynocephalus forsythii</name>
    <dbReference type="NCBI Taxonomy" id="171643"/>
    <lineage>
        <taxon>Eukaryota</taxon>
        <taxon>Metazoa</taxon>
        <taxon>Chordata</taxon>
        <taxon>Craniata</taxon>
        <taxon>Vertebrata</taxon>
        <taxon>Euteleostomi</taxon>
        <taxon>Lepidosauria</taxon>
        <taxon>Squamata</taxon>
        <taxon>Bifurcata</taxon>
        <taxon>Unidentata</taxon>
        <taxon>Episquamata</taxon>
        <taxon>Toxicofera</taxon>
        <taxon>Iguania</taxon>
        <taxon>Acrodonta</taxon>
        <taxon>Agamidae</taxon>
        <taxon>Agaminae</taxon>
        <taxon>Phrynocephalus</taxon>
    </lineage>
</organism>
<evidence type="ECO:0000256" key="2">
    <source>
        <dbReference type="ARBA" id="ARBA00022525"/>
    </source>
</evidence>
<dbReference type="PANTHER" id="PTHR13814">
    <property type="entry name" value="FETUIN"/>
    <property type="match status" value="1"/>
</dbReference>
<evidence type="ECO:0000256" key="9">
    <source>
        <dbReference type="ARBA" id="ARBA00023084"/>
    </source>
</evidence>
<dbReference type="GO" id="GO:0004867">
    <property type="term" value="F:serine-type endopeptidase inhibitor activity"/>
    <property type="evidence" value="ECO:0007669"/>
    <property type="project" value="TreeGrafter"/>
</dbReference>
<sequence length="361" mass="40129">MELLTTTVLLAVFLCSSAPSPSVVAPADCSDAEIEKDAGRALNLINKHRREGYVFTLLRVADAHVQHAGNVSILYFTLDVVDTECPVLSRKEWTSCRHRVFYPNTEFGQCKAVLYKNSLFKKAELFGYNCTISPVPPELYECKDCVVKVTNLLDVDSYTDEAKKILEKHSRESNETQGFRVEKVKKAFSMVGSRKGHHVEFTIIEADGPKAGFPKNNASERSFPPERHRHTGFCIGRVVQELEIVEVVSCVIYDIPDQENSIIVAMCPGRTMDLHLLVHHTRIALSTTTTTITIAIPMMVQENSITVAMCLGRTVKLHLLVHHTRMSSSSTATVIIALALTIAIPMMVQENSIIVVTCLGR</sequence>
<evidence type="ECO:0000313" key="17">
    <source>
        <dbReference type="Proteomes" id="UP001142489"/>
    </source>
</evidence>
<keyword evidence="9" id="KW-0094">Blood coagulation</keyword>
<proteinExistence type="predicted"/>
<dbReference type="GO" id="GO:0072562">
    <property type="term" value="C:blood microparticle"/>
    <property type="evidence" value="ECO:0007669"/>
    <property type="project" value="TreeGrafter"/>
</dbReference>
<dbReference type="GO" id="GO:0010543">
    <property type="term" value="P:regulation of platelet activation"/>
    <property type="evidence" value="ECO:0007669"/>
    <property type="project" value="TreeGrafter"/>
</dbReference>
<keyword evidence="11" id="KW-0325">Glycoprotein</keyword>
<keyword evidence="4" id="KW-0356">Hemostasis</keyword>
<dbReference type="PANTHER" id="PTHR13814:SF3">
    <property type="entry name" value="HISTIDINE-RICH GLYCOPROTEIN"/>
    <property type="match status" value="1"/>
</dbReference>
<dbReference type="SUPFAM" id="SSF54403">
    <property type="entry name" value="Cystatin/monellin"/>
    <property type="match status" value="1"/>
</dbReference>
<protein>
    <recommendedName>
        <fullName evidence="13">Histidine-rich glycoprotein</fullName>
    </recommendedName>
    <alternativeName>
        <fullName evidence="14">Histidine-proline-rich glycoprotein</fullName>
    </alternativeName>
</protein>
<keyword evidence="5 15" id="KW-0732">Signal</keyword>
<dbReference type="CDD" id="cd00042">
    <property type="entry name" value="CY"/>
    <property type="match status" value="1"/>
</dbReference>
<dbReference type="Gene3D" id="3.10.450.10">
    <property type="match status" value="2"/>
</dbReference>
<dbReference type="EMBL" id="JAPFRF010000008">
    <property type="protein sequence ID" value="KAJ7324722.1"/>
    <property type="molecule type" value="Genomic_DNA"/>
</dbReference>
<dbReference type="InterPro" id="IPR050735">
    <property type="entry name" value="Kininogen_Fetuin_HRG"/>
</dbReference>
<dbReference type="InterPro" id="IPR000010">
    <property type="entry name" value="Cystatin_dom"/>
</dbReference>